<dbReference type="InterPro" id="IPR010451">
    <property type="entry name" value="Acetoacetate_decarboxylase"/>
</dbReference>
<dbReference type="Gene3D" id="2.40.400.10">
    <property type="entry name" value="Acetoacetate decarboxylase-like"/>
    <property type="match status" value="1"/>
</dbReference>
<keyword evidence="2" id="KW-1185">Reference proteome</keyword>
<dbReference type="InParanoid" id="A0A263D1V8"/>
<dbReference type="AlphaFoldDB" id="A0A263D1V8"/>
<organism evidence="1 2">
    <name type="scientific">Amycolatopsis antarctica</name>
    <dbReference type="NCBI Taxonomy" id="1854586"/>
    <lineage>
        <taxon>Bacteria</taxon>
        <taxon>Bacillati</taxon>
        <taxon>Actinomycetota</taxon>
        <taxon>Actinomycetes</taxon>
        <taxon>Pseudonocardiales</taxon>
        <taxon>Pseudonocardiaceae</taxon>
        <taxon>Amycolatopsis</taxon>
    </lineage>
</organism>
<dbReference type="OrthoDB" id="834556at2"/>
<reference evidence="1 2" key="1">
    <citation type="submission" date="2017-07" db="EMBL/GenBank/DDBJ databases">
        <title>Amycolatopsis antarcticus sp. nov., isolated from the surface of an Antarcticus brown macroalga.</title>
        <authorList>
            <person name="Wang J."/>
            <person name="Leiva S."/>
            <person name="Huang J."/>
            <person name="Huang Y."/>
        </authorList>
    </citation>
    <scope>NUCLEOTIDE SEQUENCE [LARGE SCALE GENOMIC DNA]</scope>
    <source>
        <strain evidence="1 2">AU-G6</strain>
    </source>
</reference>
<sequence>MTAAYPPQPWHLAGEARVSLWRIPAARLPRIPPGVTPARVAGRAVAGTAWIDYQPSGQLAYRELLAAVMVHNGPRLSVCITEIWVDSEVSRAGGRALWAIPKDLATMEFGPDRTFTAVGSESGDWIATAGFTMGPRSPLRLPSAFRVSQAAPEGVRHSPVTATGRPATARAAWRFNPDGPLGYLAGHRPVLSLALSGFDMRFGARP</sequence>
<accession>A0A263D1V8</accession>
<name>A0A263D1V8_9PSEU</name>
<proteinExistence type="predicted"/>
<gene>
    <name evidence="1" type="ORF">CFN78_15090</name>
</gene>
<dbReference type="GO" id="GO:0016829">
    <property type="term" value="F:lyase activity"/>
    <property type="evidence" value="ECO:0007669"/>
    <property type="project" value="InterPro"/>
</dbReference>
<protein>
    <submittedName>
        <fullName evidence="1">Acetoacetate decarboxylase</fullName>
    </submittedName>
</protein>
<dbReference type="EMBL" id="NKYE01000008">
    <property type="protein sequence ID" value="OZM72331.1"/>
    <property type="molecule type" value="Genomic_DNA"/>
</dbReference>
<evidence type="ECO:0000313" key="1">
    <source>
        <dbReference type="EMBL" id="OZM72331.1"/>
    </source>
</evidence>
<dbReference type="Proteomes" id="UP000242444">
    <property type="component" value="Unassembled WGS sequence"/>
</dbReference>
<dbReference type="InterPro" id="IPR023375">
    <property type="entry name" value="ADC_dom_sf"/>
</dbReference>
<evidence type="ECO:0000313" key="2">
    <source>
        <dbReference type="Proteomes" id="UP000242444"/>
    </source>
</evidence>
<dbReference type="Pfam" id="PF06314">
    <property type="entry name" value="ADC"/>
    <property type="match status" value="1"/>
</dbReference>
<dbReference type="SUPFAM" id="SSF160104">
    <property type="entry name" value="Acetoacetate decarboxylase-like"/>
    <property type="match status" value="1"/>
</dbReference>
<comment type="caution">
    <text evidence="1">The sequence shown here is derived from an EMBL/GenBank/DDBJ whole genome shotgun (WGS) entry which is preliminary data.</text>
</comment>
<dbReference type="RefSeq" id="WP_094863429.1">
    <property type="nucleotide sequence ID" value="NZ_NKYE01000008.1"/>
</dbReference>